<dbReference type="EMBL" id="MZMT01000053">
    <property type="protein sequence ID" value="PIO42318.1"/>
    <property type="molecule type" value="Genomic_DNA"/>
</dbReference>
<dbReference type="Proteomes" id="UP000232163">
    <property type="component" value="Unassembled WGS sequence"/>
</dbReference>
<evidence type="ECO:0000313" key="2">
    <source>
        <dbReference type="Proteomes" id="UP000232163"/>
    </source>
</evidence>
<accession>A0A2N9VS50</accession>
<name>A0A2N9VS50_9HYPH</name>
<comment type="caution">
    <text evidence="1">The sequence shown here is derived from an EMBL/GenBank/DDBJ whole genome shotgun (WGS) entry which is preliminary data.</text>
</comment>
<organism evidence="1 2">
    <name type="scientific">Phyllobacterium zundukense</name>
    <dbReference type="NCBI Taxonomy" id="1867719"/>
    <lineage>
        <taxon>Bacteria</taxon>
        <taxon>Pseudomonadati</taxon>
        <taxon>Pseudomonadota</taxon>
        <taxon>Alphaproteobacteria</taxon>
        <taxon>Hyphomicrobiales</taxon>
        <taxon>Phyllobacteriaceae</taxon>
        <taxon>Phyllobacterium</taxon>
    </lineage>
</organism>
<keyword evidence="2" id="KW-1185">Reference proteome</keyword>
<gene>
    <name evidence="1" type="ORF">B5P45_25165</name>
</gene>
<proteinExistence type="predicted"/>
<sequence>MSIEKATERRAKASRQIKLPGKSMQYAATDPVDIARTLRANSKLGQAEKKLAALEAKNGR</sequence>
<protein>
    <submittedName>
        <fullName evidence="1">Uncharacterized protein</fullName>
    </submittedName>
</protein>
<reference evidence="1 2" key="1">
    <citation type="journal article" date="2017" name="Int J Environ Stud">
        <title>Does the Miocene-Pliocene relict legume Oxytropis triphylla form nitrogen-fixing nodules with a combination of bacterial strains?</title>
        <authorList>
            <person name="Safronova V."/>
            <person name="Belimov A."/>
            <person name="Sazanova A."/>
            <person name="Kuznetsova I."/>
            <person name="Popova J."/>
            <person name="Andronov E."/>
            <person name="Verkhozina A."/>
            <person name="Tikhonovich I."/>
        </authorList>
    </citation>
    <scope>NUCLEOTIDE SEQUENCE [LARGE SCALE GENOMIC DNA]</scope>
    <source>
        <strain evidence="1 2">Tri-38</strain>
    </source>
</reference>
<dbReference type="AlphaFoldDB" id="A0A2N9VS50"/>
<dbReference type="KEGG" id="pht:BLM14_14710"/>
<evidence type="ECO:0000313" key="1">
    <source>
        <dbReference type="EMBL" id="PIO42318.1"/>
    </source>
</evidence>